<feature type="zinc finger region" description="UBR-type" evidence="4">
    <location>
        <begin position="40"/>
        <end position="110"/>
    </location>
</feature>
<keyword evidence="1" id="KW-0479">Metal-binding</keyword>
<keyword evidence="2" id="KW-0863">Zinc-finger</keyword>
<keyword evidence="3" id="KW-0862">Zinc</keyword>
<sequence length="345" mass="40084">MSTDGNRVEEVMKQVEETVSLSDLLEMNPEESRFAGLSDTVCTYDEGYIRQEIFSCLTCYEKTKQIAGICFACSSECHDGHELVELYTRRQFTCDCGNDKFAEKCQLQPEKNVTNKYNKYCDNFLNKWCTCKKPYPPEENTPEFDSEMLQCVACENWFHSIHLDQTPPDEIEEMVCKKCVTRLSFLLAYESYPKEDRPSEGCLIVTRKDLITEEPRTLFFVKSKEFRDGLCKCSECQSLYLRYECEFLTDFEESAVKYNHDRDQQADAEEKPDAATQISSIVKNTMGVDASVMVKNDLDILKTIAKNELQNVEVVTKDDIKRIFDRALEVRAKRPRLEDYHDYDV</sequence>
<dbReference type="InterPro" id="IPR013083">
    <property type="entry name" value="Znf_RING/FYVE/PHD"/>
</dbReference>
<dbReference type="PROSITE" id="PS51157">
    <property type="entry name" value="ZF_UBR"/>
    <property type="match status" value="1"/>
</dbReference>
<name>A0A914YCT8_9BILA</name>
<dbReference type="GO" id="GO:0061630">
    <property type="term" value="F:ubiquitin protein ligase activity"/>
    <property type="evidence" value="ECO:0007669"/>
    <property type="project" value="InterPro"/>
</dbReference>
<protein>
    <submittedName>
        <fullName evidence="7">UBR-type domain-containing protein</fullName>
    </submittedName>
</protein>
<evidence type="ECO:0000256" key="2">
    <source>
        <dbReference type="ARBA" id="ARBA00022771"/>
    </source>
</evidence>
<dbReference type="WBParaSite" id="PSU_v2.g1805.t1">
    <property type="protein sequence ID" value="PSU_v2.g1805.t1"/>
    <property type="gene ID" value="PSU_v2.g1805"/>
</dbReference>
<keyword evidence="6" id="KW-1185">Reference proteome</keyword>
<dbReference type="InterPro" id="IPR047506">
    <property type="entry name" value="UBR7-like_UBR-box"/>
</dbReference>
<evidence type="ECO:0000313" key="7">
    <source>
        <dbReference type="WBParaSite" id="PSU_v2.g1805.t1"/>
    </source>
</evidence>
<evidence type="ECO:0000313" key="6">
    <source>
        <dbReference type="Proteomes" id="UP000887577"/>
    </source>
</evidence>
<dbReference type="Pfam" id="PF02207">
    <property type="entry name" value="zf-UBR"/>
    <property type="match status" value="1"/>
</dbReference>
<proteinExistence type="predicted"/>
<accession>A0A914YCT8</accession>
<evidence type="ECO:0000259" key="5">
    <source>
        <dbReference type="PROSITE" id="PS51157"/>
    </source>
</evidence>
<dbReference type="AlphaFoldDB" id="A0A914YCT8"/>
<dbReference type="CDD" id="cd15542">
    <property type="entry name" value="PHD_UBR7"/>
    <property type="match status" value="1"/>
</dbReference>
<dbReference type="InterPro" id="IPR040204">
    <property type="entry name" value="UBR7"/>
</dbReference>
<dbReference type="PANTHER" id="PTHR13513">
    <property type="entry name" value="E3 UBIQUITIN-PROTEIN LIGASE UBR7"/>
    <property type="match status" value="1"/>
</dbReference>
<evidence type="ECO:0000256" key="3">
    <source>
        <dbReference type="ARBA" id="ARBA00022833"/>
    </source>
</evidence>
<organism evidence="6 7">
    <name type="scientific">Panagrolaimus superbus</name>
    <dbReference type="NCBI Taxonomy" id="310955"/>
    <lineage>
        <taxon>Eukaryota</taxon>
        <taxon>Metazoa</taxon>
        <taxon>Ecdysozoa</taxon>
        <taxon>Nematoda</taxon>
        <taxon>Chromadorea</taxon>
        <taxon>Rhabditida</taxon>
        <taxon>Tylenchina</taxon>
        <taxon>Panagrolaimomorpha</taxon>
        <taxon>Panagrolaimoidea</taxon>
        <taxon>Panagrolaimidae</taxon>
        <taxon>Panagrolaimus</taxon>
    </lineage>
</organism>
<dbReference type="SMART" id="SM00396">
    <property type="entry name" value="ZnF_UBR1"/>
    <property type="match status" value="1"/>
</dbReference>
<evidence type="ECO:0000256" key="4">
    <source>
        <dbReference type="PROSITE-ProRule" id="PRU00508"/>
    </source>
</evidence>
<dbReference type="CDD" id="cd19677">
    <property type="entry name" value="UBR-box_UBR7"/>
    <property type="match status" value="1"/>
</dbReference>
<reference evidence="7" key="1">
    <citation type="submission" date="2022-11" db="UniProtKB">
        <authorList>
            <consortium name="WormBaseParasite"/>
        </authorList>
    </citation>
    <scope>IDENTIFICATION</scope>
</reference>
<dbReference type="PANTHER" id="PTHR13513:SF9">
    <property type="entry name" value="E3 UBIQUITIN-PROTEIN LIGASE UBR7-RELATED"/>
    <property type="match status" value="1"/>
</dbReference>
<dbReference type="GO" id="GO:0005737">
    <property type="term" value="C:cytoplasm"/>
    <property type="evidence" value="ECO:0007669"/>
    <property type="project" value="TreeGrafter"/>
</dbReference>
<dbReference type="InterPro" id="IPR011011">
    <property type="entry name" value="Znf_FYVE_PHD"/>
</dbReference>
<dbReference type="Gene3D" id="3.30.40.10">
    <property type="entry name" value="Zinc/RING finger domain, C3HC4 (zinc finger)"/>
    <property type="match status" value="1"/>
</dbReference>
<dbReference type="GO" id="GO:0008270">
    <property type="term" value="F:zinc ion binding"/>
    <property type="evidence" value="ECO:0007669"/>
    <property type="project" value="UniProtKB-KW"/>
</dbReference>
<dbReference type="InterPro" id="IPR003126">
    <property type="entry name" value="Znf_UBR"/>
</dbReference>
<dbReference type="Proteomes" id="UP000887577">
    <property type="component" value="Unplaced"/>
</dbReference>
<evidence type="ECO:0000256" key="1">
    <source>
        <dbReference type="ARBA" id="ARBA00022723"/>
    </source>
</evidence>
<dbReference type="SUPFAM" id="SSF57903">
    <property type="entry name" value="FYVE/PHD zinc finger"/>
    <property type="match status" value="1"/>
</dbReference>
<feature type="domain" description="UBR-type" evidence="5">
    <location>
        <begin position="40"/>
        <end position="110"/>
    </location>
</feature>